<protein>
    <submittedName>
        <fullName evidence="1">Uncharacterized protein</fullName>
    </submittedName>
</protein>
<keyword evidence="2" id="KW-1185">Reference proteome</keyword>
<reference evidence="1 2" key="1">
    <citation type="journal article" date="2014" name="Int. J. Syst. Evol. Microbiol.">
        <title>Complete genome sequence of Corynebacterium casei LMG S-19264T (=DSM 44701T), isolated from a smear-ripened cheese.</title>
        <authorList>
            <consortium name="US DOE Joint Genome Institute (JGI-PGF)"/>
            <person name="Walter F."/>
            <person name="Albersmeier A."/>
            <person name="Kalinowski J."/>
            <person name="Ruckert C."/>
        </authorList>
    </citation>
    <scope>NUCLEOTIDE SEQUENCE [LARGE SCALE GENOMIC DNA]</scope>
    <source>
        <strain evidence="1 2">NBRC 110095</strain>
    </source>
</reference>
<dbReference type="AlphaFoldDB" id="A0AA37WNW3"/>
<evidence type="ECO:0000313" key="1">
    <source>
        <dbReference type="EMBL" id="GLS25312.1"/>
    </source>
</evidence>
<gene>
    <name evidence="1" type="ORF">GCM10007877_10260</name>
</gene>
<dbReference type="EMBL" id="BSPD01000029">
    <property type="protein sequence ID" value="GLS25312.1"/>
    <property type="molecule type" value="Genomic_DNA"/>
</dbReference>
<accession>A0AA37WNW3</accession>
<dbReference type="RefSeq" id="WP_232593349.1">
    <property type="nucleotide sequence ID" value="NZ_BSPD01000029.1"/>
</dbReference>
<proteinExistence type="predicted"/>
<sequence>MAGKLVVGYKAGWEVESDKNVISVKMEGARKYENVKIAKASEFIAVLAMLQGPNNTYYDKVKTRFYIKT</sequence>
<organism evidence="1 2">
    <name type="scientific">Marinibactrum halimedae</name>
    <dbReference type="NCBI Taxonomy" id="1444977"/>
    <lineage>
        <taxon>Bacteria</taxon>
        <taxon>Pseudomonadati</taxon>
        <taxon>Pseudomonadota</taxon>
        <taxon>Gammaproteobacteria</taxon>
        <taxon>Cellvibrionales</taxon>
        <taxon>Cellvibrionaceae</taxon>
        <taxon>Marinibactrum</taxon>
    </lineage>
</organism>
<dbReference type="Proteomes" id="UP001156870">
    <property type="component" value="Unassembled WGS sequence"/>
</dbReference>
<comment type="caution">
    <text evidence="1">The sequence shown here is derived from an EMBL/GenBank/DDBJ whole genome shotgun (WGS) entry which is preliminary data.</text>
</comment>
<name>A0AA37WNW3_9GAMM</name>
<evidence type="ECO:0000313" key="2">
    <source>
        <dbReference type="Proteomes" id="UP001156870"/>
    </source>
</evidence>